<proteinExistence type="inferred from homology"/>
<dbReference type="KEGG" id="msg:MSMEI_0096"/>
<accession>I7FCG1</accession>
<dbReference type="Proteomes" id="UP000006158">
    <property type="component" value="Chromosome"/>
</dbReference>
<dbReference type="EMBL" id="CP001663">
    <property type="protein sequence ID" value="AFP36578.1"/>
    <property type="molecule type" value="Genomic_DNA"/>
</dbReference>
<evidence type="ECO:0000259" key="2">
    <source>
        <dbReference type="SMART" id="SM00867"/>
    </source>
</evidence>
<sequence length="193" mass="20914">MGGRGGGHELNDNATWTLSASDGELLLHTGVTGTAARVGHRLTIAMRSWEATVFWEGDGAGAEPVKAELTIDIDSLEVVGSEGGMTPLSGAEKTLIRNNALKLLRARRFPQARFVSSDIERDGDIVRMHGAFELFGKVRDHVLEVRIDDGVISGQTVVRHSDYGIKQYSMLIGAMKVADDVRVTFTATHRAAR</sequence>
<organism evidence="3 4">
    <name type="scientific">Mycolicibacterium smegmatis (strain ATCC 700084 / mc(2)155)</name>
    <name type="common">Mycobacterium smegmatis</name>
    <dbReference type="NCBI Taxonomy" id="246196"/>
    <lineage>
        <taxon>Bacteria</taxon>
        <taxon>Bacillati</taxon>
        <taxon>Actinomycetota</taxon>
        <taxon>Actinomycetes</taxon>
        <taxon>Mycobacteriales</taxon>
        <taxon>Mycobacteriaceae</taxon>
        <taxon>Mycolicibacterium</taxon>
    </lineage>
</organism>
<dbReference type="Pfam" id="PF04264">
    <property type="entry name" value="YceI"/>
    <property type="match status" value="1"/>
</dbReference>
<dbReference type="InterPro" id="IPR036761">
    <property type="entry name" value="TTHA0802/YceI-like_sf"/>
</dbReference>
<evidence type="ECO:0000313" key="3">
    <source>
        <dbReference type="EMBL" id="AFP36578.1"/>
    </source>
</evidence>
<dbReference type="SUPFAM" id="SSF101874">
    <property type="entry name" value="YceI-like"/>
    <property type="match status" value="1"/>
</dbReference>
<dbReference type="SMART" id="SM00867">
    <property type="entry name" value="YceI"/>
    <property type="match status" value="1"/>
</dbReference>
<reference evidence="3 4" key="1">
    <citation type="journal article" date="2007" name="Genome Biol.">
        <title>Interrupted coding sequences in Mycobacterium smegmatis: authentic mutations or sequencing errors?</title>
        <authorList>
            <person name="Deshayes C."/>
            <person name="Perrodou E."/>
            <person name="Gallien S."/>
            <person name="Euphrasie D."/>
            <person name="Schaeffer C."/>
            <person name="Van-Dorsselaer A."/>
            <person name="Poch O."/>
            <person name="Lecompte O."/>
            <person name="Reyrat J.M."/>
        </authorList>
    </citation>
    <scope>NUCLEOTIDE SEQUENCE [LARGE SCALE GENOMIC DNA]</scope>
    <source>
        <strain evidence="4">ATCC 700084 / mc(2)155</strain>
    </source>
</reference>
<dbReference type="InterPro" id="IPR007372">
    <property type="entry name" value="Lipid/polyisoprenoid-bd_YceI"/>
</dbReference>
<feature type="domain" description="Lipid/polyisoprenoid-binding YceI-like" evidence="2">
    <location>
        <begin position="15"/>
        <end position="190"/>
    </location>
</feature>
<dbReference type="Gene3D" id="2.40.128.110">
    <property type="entry name" value="Lipid/polyisoprenoid-binding, YceI-like"/>
    <property type="match status" value="1"/>
</dbReference>
<protein>
    <recommendedName>
        <fullName evidence="2">Lipid/polyisoprenoid-binding YceI-like domain-containing protein</fullName>
    </recommendedName>
</protein>
<gene>
    <name evidence="3" type="ordered locus">MSMEI_0096</name>
</gene>
<reference evidence="3 4" key="2">
    <citation type="journal article" date="2009" name="Genome Res.">
        <title>Ortho-proteogenomics: multiple proteomes investigation through orthology and a new MS-based protocol.</title>
        <authorList>
            <person name="Gallien S."/>
            <person name="Perrodou E."/>
            <person name="Carapito C."/>
            <person name="Deshayes C."/>
            <person name="Reyrat J.M."/>
            <person name="Van Dorsselaer A."/>
            <person name="Poch O."/>
            <person name="Schaeffer C."/>
            <person name="Lecompte O."/>
        </authorList>
    </citation>
    <scope>NUCLEOTIDE SEQUENCE [LARGE SCALE GENOMIC DNA]</scope>
    <source>
        <strain evidence="4">ATCC 700084 / mc(2)155</strain>
    </source>
</reference>
<dbReference type="AlphaFoldDB" id="I7FCG1"/>
<name>I7FCG1_MYCS2</name>
<evidence type="ECO:0000313" key="4">
    <source>
        <dbReference type="Proteomes" id="UP000006158"/>
    </source>
</evidence>
<dbReference type="PATRIC" id="fig|246196.56.peg.100"/>
<comment type="similarity">
    <text evidence="1">Belongs to the UPF0312 family.</text>
</comment>
<evidence type="ECO:0000256" key="1">
    <source>
        <dbReference type="ARBA" id="ARBA00008812"/>
    </source>
</evidence>